<dbReference type="Pfam" id="PF02518">
    <property type="entry name" value="HATPase_c"/>
    <property type="match status" value="1"/>
</dbReference>
<accession>A0A2T9K7M7</accession>
<dbReference type="FunFam" id="3.30.565.10:FF:000006">
    <property type="entry name" value="Sensor histidine kinase WalK"/>
    <property type="match status" value="1"/>
</dbReference>
<keyword evidence="4" id="KW-0597">Phosphoprotein</keyword>
<dbReference type="SMART" id="SM00387">
    <property type="entry name" value="HATPase_c"/>
    <property type="match status" value="1"/>
</dbReference>
<evidence type="ECO:0000256" key="3">
    <source>
        <dbReference type="ARBA" id="ARBA00012438"/>
    </source>
</evidence>
<evidence type="ECO:0000256" key="1">
    <source>
        <dbReference type="ARBA" id="ARBA00000085"/>
    </source>
</evidence>
<dbReference type="InterPro" id="IPR027417">
    <property type="entry name" value="P-loop_NTPase"/>
</dbReference>
<evidence type="ECO:0000256" key="2">
    <source>
        <dbReference type="ARBA" id="ARBA00004141"/>
    </source>
</evidence>
<evidence type="ECO:0000256" key="4">
    <source>
        <dbReference type="ARBA" id="ARBA00022553"/>
    </source>
</evidence>
<dbReference type="EMBL" id="QDKQ01000026">
    <property type="protein sequence ID" value="PVM91970.1"/>
    <property type="molecule type" value="Genomic_DNA"/>
</dbReference>
<feature type="domain" description="Histidine kinase" evidence="14">
    <location>
        <begin position="677"/>
        <end position="899"/>
    </location>
</feature>
<dbReference type="SUPFAM" id="SSF52402">
    <property type="entry name" value="Adenine nucleotide alpha hydrolases-like"/>
    <property type="match status" value="1"/>
</dbReference>
<evidence type="ECO:0000256" key="10">
    <source>
        <dbReference type="ARBA" id="ARBA00022989"/>
    </source>
</evidence>
<dbReference type="InterPro" id="IPR036890">
    <property type="entry name" value="HATPase_C_sf"/>
</dbReference>
<dbReference type="SMART" id="SM00388">
    <property type="entry name" value="HisKA"/>
    <property type="match status" value="1"/>
</dbReference>
<evidence type="ECO:0000256" key="6">
    <source>
        <dbReference type="ARBA" id="ARBA00022692"/>
    </source>
</evidence>
<evidence type="ECO:0000256" key="5">
    <source>
        <dbReference type="ARBA" id="ARBA00022679"/>
    </source>
</evidence>
<dbReference type="GO" id="GO:0000155">
    <property type="term" value="F:phosphorelay sensor kinase activity"/>
    <property type="evidence" value="ECO:0007669"/>
    <property type="project" value="InterPro"/>
</dbReference>
<dbReference type="InterPro" id="IPR003852">
    <property type="entry name" value="Sig_transdc_His_kinase_KdpD_N"/>
</dbReference>
<evidence type="ECO:0000256" key="9">
    <source>
        <dbReference type="ARBA" id="ARBA00022840"/>
    </source>
</evidence>
<dbReference type="InterPro" id="IPR003661">
    <property type="entry name" value="HisK_dim/P_dom"/>
</dbReference>
<dbReference type="PANTHER" id="PTHR45569:SF1">
    <property type="entry name" value="SENSOR PROTEIN KDPD"/>
    <property type="match status" value="1"/>
</dbReference>
<feature type="transmembrane region" description="Helical" evidence="13">
    <location>
        <begin position="485"/>
        <end position="505"/>
    </location>
</feature>
<proteinExistence type="predicted"/>
<dbReference type="FunFam" id="3.40.50.300:FF:000483">
    <property type="entry name" value="Sensor histidine kinase KdpD"/>
    <property type="match status" value="1"/>
</dbReference>
<comment type="subcellular location">
    <subcellularLocation>
        <location evidence="2">Membrane</location>
        <topology evidence="2">Multi-pass membrane protein</topology>
    </subcellularLocation>
</comment>
<dbReference type="Gene3D" id="1.10.287.130">
    <property type="match status" value="1"/>
</dbReference>
<dbReference type="GO" id="GO:0005524">
    <property type="term" value="F:ATP binding"/>
    <property type="evidence" value="ECO:0007669"/>
    <property type="project" value="UniProtKB-KW"/>
</dbReference>
<dbReference type="Pfam" id="PF13493">
    <property type="entry name" value="DUF4118"/>
    <property type="match status" value="1"/>
</dbReference>
<protein>
    <recommendedName>
        <fullName evidence="3">histidine kinase</fullName>
        <ecNumber evidence="3">2.7.13.3</ecNumber>
    </recommendedName>
</protein>
<dbReference type="InterPro" id="IPR025201">
    <property type="entry name" value="KdpD_TM"/>
</dbReference>
<dbReference type="Gene3D" id="1.20.120.620">
    <property type="entry name" value="Backbone structure of the membrane domain of e. Coli histidine kinase receptor kdpd"/>
    <property type="match status" value="1"/>
</dbReference>
<keyword evidence="9" id="KW-0067">ATP-binding</keyword>
<evidence type="ECO:0000313" key="15">
    <source>
        <dbReference type="EMBL" id="PVM91970.1"/>
    </source>
</evidence>
<evidence type="ECO:0000313" key="16">
    <source>
        <dbReference type="Proteomes" id="UP000245073"/>
    </source>
</evidence>
<evidence type="ECO:0000256" key="8">
    <source>
        <dbReference type="ARBA" id="ARBA00022777"/>
    </source>
</evidence>
<dbReference type="SUPFAM" id="SSF55874">
    <property type="entry name" value="ATPase domain of HSP90 chaperone/DNA topoisomerase II/histidine kinase"/>
    <property type="match status" value="1"/>
</dbReference>
<dbReference type="InterPro" id="IPR005467">
    <property type="entry name" value="His_kinase_dom"/>
</dbReference>
<evidence type="ECO:0000256" key="7">
    <source>
        <dbReference type="ARBA" id="ARBA00022741"/>
    </source>
</evidence>
<dbReference type="InterPro" id="IPR052023">
    <property type="entry name" value="Histidine_kinase_KdpD"/>
</dbReference>
<dbReference type="InterPro" id="IPR004358">
    <property type="entry name" value="Sig_transdc_His_kin-like_C"/>
</dbReference>
<keyword evidence="5" id="KW-0808">Transferase</keyword>
<dbReference type="Pfam" id="PF02702">
    <property type="entry name" value="KdpD"/>
    <property type="match status" value="1"/>
</dbReference>
<keyword evidence="16" id="KW-1185">Reference proteome</keyword>
<dbReference type="Gene3D" id="3.40.50.300">
    <property type="entry name" value="P-loop containing nucleotide triphosphate hydrolases"/>
    <property type="match status" value="1"/>
</dbReference>
<reference evidence="15 16" key="1">
    <citation type="submission" date="2018-04" db="EMBL/GenBank/DDBJ databases">
        <title>The genome sequence of Caulobacter sp. 744.</title>
        <authorList>
            <person name="Gao J."/>
            <person name="Sun J."/>
        </authorList>
    </citation>
    <scope>NUCLEOTIDE SEQUENCE [LARGE SCALE GENOMIC DNA]</scope>
    <source>
        <strain evidence="15 16">774</strain>
    </source>
</reference>
<comment type="caution">
    <text evidence="15">The sequence shown here is derived from an EMBL/GenBank/DDBJ whole genome shotgun (WGS) entry which is preliminary data.</text>
</comment>
<dbReference type="InterPro" id="IPR029016">
    <property type="entry name" value="GAF-like_dom_sf"/>
</dbReference>
<evidence type="ECO:0000259" key="14">
    <source>
        <dbReference type="PROSITE" id="PS50109"/>
    </source>
</evidence>
<organism evidence="15 16">
    <name type="scientific">Caulobacter endophyticus</name>
    <dbReference type="NCBI Taxonomy" id="2172652"/>
    <lineage>
        <taxon>Bacteria</taxon>
        <taxon>Pseudomonadati</taxon>
        <taxon>Pseudomonadota</taxon>
        <taxon>Alphaproteobacteria</taxon>
        <taxon>Caulobacterales</taxon>
        <taxon>Caulobacteraceae</taxon>
        <taxon>Caulobacter</taxon>
    </lineage>
</organism>
<dbReference type="AlphaFoldDB" id="A0A2T9K7M7"/>
<gene>
    <name evidence="15" type="ORF">DDF67_05585</name>
</gene>
<dbReference type="CDD" id="cd00075">
    <property type="entry name" value="HATPase"/>
    <property type="match status" value="1"/>
</dbReference>
<keyword evidence="10 13" id="KW-1133">Transmembrane helix</keyword>
<feature type="transmembrane region" description="Helical" evidence="13">
    <location>
        <begin position="406"/>
        <end position="426"/>
    </location>
</feature>
<sequence length="906" mass="96600">MAGDPSSYPERGRPDPEALLAAANKARRGRLKVFLGMAPGVGKTYEMLRAARRRKAEGQDVLVGVVETHGRRETESLLRGLEVLPRRPVDSRGRSYLEFDLDAALERRPKLLLVDEYAHSNAPGSRHPKRWQDVEEILAAGIDVWTTLNVQHLESLVDVVLSITGARQRETVPDSALARADDIELIDITPDELRERMAAGKVYVPETARLASENFFKVENLTALRELALRRAAQTVDDQLVAAMREKGVEGPWAAGERILVLAGGDGMAAGLVRAGRRLSDMMMDAPWTVAHVERPDRPPPPEAAAARTREALKLAEQLGGSTVVLTGTDVVASVMAWARRNNVTQIVIGRMGGRSRDSRWRELTGRSLAAALLREARGQAIHVVTGADAEGVRDSQAPRPRRLDWPAYLTAGGFVAAASLVAWGLDTAFDRVELGMIYLAAVLAAGVMHGLRPALAAATAAFLIYNYFFLAPRYSLAIGSPTDVLTLIVFWAVALATGGLAGRVRDQALGSQKRAAGVTTLLAASRTLSAASGKAAVAKALAEQAAAASGARAIVFLPSDGELAPVAGAPDFADLGTAPMAAARWAWEKGEAAGAGTGTLPQAAWTFWPLEGLGARAGVAGIEAGALASGSDEERLLLALLDQGAVALQRAELAAGAVEAEALRRSDRFRNALLNSISHDLRTPLTTVLGAATTLIDYGDKLSAPARLDLAMGVKEEAERLNGYVANLLDMTRIEGGGLKLRTDWIDVRDVLAAACDRVARRLDGRVLTRDFLETLSLVQADPSLLEQVAVNILENAIAYSPPGARIEVAAYEDRAHVVISIEDEGRGIPPADLERVFEKFRRLQEPSDRSANASQGVGLGLAIAKGFVEAMGGRIAAASPIHDGKGTRMLISLPKGVETPHHLL</sequence>
<dbReference type="InterPro" id="IPR038318">
    <property type="entry name" value="KdpD_sf"/>
</dbReference>
<dbReference type="InterPro" id="IPR003594">
    <property type="entry name" value="HATPase_dom"/>
</dbReference>
<name>A0A2T9K7M7_9CAUL</name>
<dbReference type="PRINTS" id="PR00344">
    <property type="entry name" value="BCTRLSENSOR"/>
</dbReference>
<keyword evidence="6 13" id="KW-0812">Transmembrane</keyword>
<evidence type="ECO:0000256" key="11">
    <source>
        <dbReference type="ARBA" id="ARBA00023012"/>
    </source>
</evidence>
<dbReference type="InterPro" id="IPR036097">
    <property type="entry name" value="HisK_dim/P_sf"/>
</dbReference>
<dbReference type="CDD" id="cd00082">
    <property type="entry name" value="HisKA"/>
    <property type="match status" value="1"/>
</dbReference>
<dbReference type="EC" id="2.7.13.3" evidence="3"/>
<keyword evidence="8 15" id="KW-0418">Kinase</keyword>
<dbReference type="Proteomes" id="UP000245073">
    <property type="component" value="Unassembled WGS sequence"/>
</dbReference>
<dbReference type="OrthoDB" id="9806130at2"/>
<keyword evidence="11" id="KW-0902">Two-component regulatory system</keyword>
<comment type="catalytic activity">
    <reaction evidence="1">
        <text>ATP + protein L-histidine = ADP + protein N-phospho-L-histidine.</text>
        <dbReference type="EC" id="2.7.13.3"/>
    </reaction>
</comment>
<dbReference type="Gene3D" id="3.30.450.40">
    <property type="match status" value="1"/>
</dbReference>
<keyword evidence="12 13" id="KW-0472">Membrane</keyword>
<evidence type="ECO:0000256" key="12">
    <source>
        <dbReference type="ARBA" id="ARBA00023136"/>
    </source>
</evidence>
<dbReference type="GO" id="GO:0005737">
    <property type="term" value="C:cytoplasm"/>
    <property type="evidence" value="ECO:0007669"/>
    <property type="project" value="UniProtKB-ARBA"/>
</dbReference>
<dbReference type="PROSITE" id="PS50109">
    <property type="entry name" value="HIS_KIN"/>
    <property type="match status" value="1"/>
</dbReference>
<dbReference type="Gene3D" id="3.30.565.10">
    <property type="entry name" value="Histidine kinase-like ATPase, C-terminal domain"/>
    <property type="match status" value="1"/>
</dbReference>
<keyword evidence="7" id="KW-0547">Nucleotide-binding</keyword>
<dbReference type="SUPFAM" id="SSF47384">
    <property type="entry name" value="Homodimeric domain of signal transducing histidine kinase"/>
    <property type="match status" value="1"/>
</dbReference>
<evidence type="ECO:0000256" key="13">
    <source>
        <dbReference type="SAM" id="Phobius"/>
    </source>
</evidence>
<dbReference type="PANTHER" id="PTHR45569">
    <property type="entry name" value="SENSOR PROTEIN KDPD"/>
    <property type="match status" value="1"/>
</dbReference>
<feature type="transmembrane region" description="Helical" evidence="13">
    <location>
        <begin position="438"/>
        <end position="465"/>
    </location>
</feature>
<dbReference type="GO" id="GO:0005886">
    <property type="term" value="C:plasma membrane"/>
    <property type="evidence" value="ECO:0007669"/>
    <property type="project" value="TreeGrafter"/>
</dbReference>
<dbReference type="Pfam" id="PF00512">
    <property type="entry name" value="HisKA"/>
    <property type="match status" value="1"/>
</dbReference>